<sequence length="88" mass="9841">MTAAASKKNGSGRQEVWSERCNQRIAKGRKRAERDQRVHVGSEPPQGGQALLEEADARNEQNQRRQYELEIPACLHADRGGDKVMRAG</sequence>
<evidence type="ECO:0000313" key="3">
    <source>
        <dbReference type="Proteomes" id="UP000532373"/>
    </source>
</evidence>
<feature type="region of interest" description="Disordered" evidence="1">
    <location>
        <begin position="25"/>
        <end position="65"/>
    </location>
</feature>
<dbReference type="EMBL" id="JACHGI010000007">
    <property type="protein sequence ID" value="MBB6467980.1"/>
    <property type="molecule type" value="Genomic_DNA"/>
</dbReference>
<name>A0A8E2BFJ3_9HYPH</name>
<reference evidence="2 3" key="1">
    <citation type="submission" date="2020-08" db="EMBL/GenBank/DDBJ databases">
        <title>Genomic Encyclopedia of Type Strains, Phase IV (KMG-IV): sequencing the most valuable type-strain genomes for metagenomic binning, comparative biology and taxonomic classification.</title>
        <authorList>
            <person name="Goeker M."/>
        </authorList>
    </citation>
    <scope>NUCLEOTIDE SEQUENCE [LARGE SCALE GENOMIC DNA]</scope>
    <source>
        <strain evidence="2 3">DSM 17454</strain>
    </source>
</reference>
<feature type="compositionally biased region" description="Basic and acidic residues" evidence="1">
    <location>
        <begin position="55"/>
        <end position="65"/>
    </location>
</feature>
<evidence type="ECO:0000256" key="1">
    <source>
        <dbReference type="SAM" id="MobiDB-lite"/>
    </source>
</evidence>
<accession>A0A8E2BFJ3</accession>
<gene>
    <name evidence="2" type="ORF">HNQ96_003863</name>
</gene>
<proteinExistence type="predicted"/>
<protein>
    <submittedName>
        <fullName evidence="2">Uncharacterized protein</fullName>
    </submittedName>
</protein>
<dbReference type="Proteomes" id="UP000532373">
    <property type="component" value="Unassembled WGS sequence"/>
</dbReference>
<comment type="caution">
    <text evidence="2">The sequence shown here is derived from an EMBL/GenBank/DDBJ whole genome shotgun (WGS) entry which is preliminary data.</text>
</comment>
<dbReference type="AlphaFoldDB" id="A0A8E2BFJ3"/>
<organism evidence="2 3">
    <name type="scientific">Aminobacter carboxidus</name>
    <dbReference type="NCBI Taxonomy" id="376165"/>
    <lineage>
        <taxon>Bacteria</taxon>
        <taxon>Pseudomonadati</taxon>
        <taxon>Pseudomonadota</taxon>
        <taxon>Alphaproteobacteria</taxon>
        <taxon>Hyphomicrobiales</taxon>
        <taxon>Phyllobacteriaceae</taxon>
        <taxon>Aminobacter</taxon>
    </lineage>
</organism>
<evidence type="ECO:0000313" key="2">
    <source>
        <dbReference type="EMBL" id="MBB6467980.1"/>
    </source>
</evidence>